<sequence>MMTAKGAGMIGWVRRWAVAVAALMATSPVAAESILFVGNSFTFGAHSPVMRYRPDLVHDLNQEGIGGVPALFKTFAEQAGEDWQVSLETSPGRDLAYHYEQKRSAIDRRWDVVVLQGYSTLDAQRPGDSTRHAEAAGLIAAMLRRANPRVRVELVSTWSRADLTYRTASPWRGKVISAMADDLAAANAQAVRRYPEISGTIPVGQAWNRAWAERVADPNPYDGIAFGQVDLWTWDQYHASAAGYYLEALVIFGKVTGFDVRRLGEQERAAQDLGLEPRLVGRLQAIAHAEVAGVTP</sequence>
<dbReference type="Proteomes" id="UP000536441">
    <property type="component" value="Unassembled WGS sequence"/>
</dbReference>
<dbReference type="AlphaFoldDB" id="A0A7Y6EI38"/>
<comment type="caution">
    <text evidence="1">The sequence shown here is derived from an EMBL/GenBank/DDBJ whole genome shotgun (WGS) entry which is preliminary data.</text>
</comment>
<dbReference type="Gene3D" id="3.40.50.1110">
    <property type="entry name" value="SGNH hydrolase"/>
    <property type="match status" value="1"/>
</dbReference>
<dbReference type="SUPFAM" id="SSF52266">
    <property type="entry name" value="SGNH hydrolase"/>
    <property type="match status" value="1"/>
</dbReference>
<organism evidence="1 2">
    <name type="scientific">Sphingomonas zeae</name>
    <dbReference type="NCBI Taxonomy" id="1646122"/>
    <lineage>
        <taxon>Bacteria</taxon>
        <taxon>Pseudomonadati</taxon>
        <taxon>Pseudomonadota</taxon>
        <taxon>Alphaproteobacteria</taxon>
        <taxon>Sphingomonadales</taxon>
        <taxon>Sphingomonadaceae</taxon>
        <taxon>Sphingomonas</taxon>
    </lineage>
</organism>
<protein>
    <submittedName>
        <fullName evidence="1">PEP-CTERM sorting domain-containing protein</fullName>
    </submittedName>
</protein>
<gene>
    <name evidence="1" type="ORF">HP438_12125</name>
</gene>
<keyword evidence="2" id="KW-1185">Reference proteome</keyword>
<reference evidence="1 2" key="1">
    <citation type="submission" date="2020-05" db="EMBL/GenBank/DDBJ databases">
        <title>Genome Sequencing of Type Strains.</title>
        <authorList>
            <person name="Lemaire J.F."/>
            <person name="Inderbitzin P."/>
            <person name="Gregorio O.A."/>
            <person name="Collins S.B."/>
            <person name="Wespe N."/>
            <person name="Knight-Connoni V."/>
        </authorList>
    </citation>
    <scope>NUCLEOTIDE SEQUENCE [LARGE SCALE GENOMIC DNA]</scope>
    <source>
        <strain evidence="1 2">DSM 100049</strain>
    </source>
</reference>
<evidence type="ECO:0000313" key="2">
    <source>
        <dbReference type="Proteomes" id="UP000536441"/>
    </source>
</evidence>
<evidence type="ECO:0000313" key="1">
    <source>
        <dbReference type="EMBL" id="NUU47722.1"/>
    </source>
</evidence>
<dbReference type="InterPro" id="IPR036514">
    <property type="entry name" value="SGNH_hydro_sf"/>
</dbReference>
<dbReference type="GO" id="GO:0016788">
    <property type="term" value="F:hydrolase activity, acting on ester bonds"/>
    <property type="evidence" value="ECO:0007669"/>
    <property type="project" value="UniProtKB-ARBA"/>
</dbReference>
<proteinExistence type="predicted"/>
<name>A0A7Y6EI38_9SPHN</name>
<dbReference type="EMBL" id="JABMCH010000064">
    <property type="protein sequence ID" value="NUU47722.1"/>
    <property type="molecule type" value="Genomic_DNA"/>
</dbReference>
<accession>A0A7Y6EI38</accession>